<evidence type="ECO:0000256" key="3">
    <source>
        <dbReference type="ARBA" id="ARBA00022692"/>
    </source>
</evidence>
<feature type="transmembrane region" description="Helical" evidence="6">
    <location>
        <begin position="191"/>
        <end position="216"/>
    </location>
</feature>
<dbReference type="Pfam" id="PF01895">
    <property type="entry name" value="PhoU"/>
    <property type="match status" value="2"/>
</dbReference>
<evidence type="ECO:0000313" key="9">
    <source>
        <dbReference type="Proteomes" id="UP000183635"/>
    </source>
</evidence>
<dbReference type="AlphaFoldDB" id="A0A1I2XV34"/>
<feature type="domain" description="PhoU" evidence="7">
    <location>
        <begin position="339"/>
        <end position="415"/>
    </location>
</feature>
<dbReference type="GO" id="GO:0005886">
    <property type="term" value="C:plasma membrane"/>
    <property type="evidence" value="ECO:0007669"/>
    <property type="project" value="UniProtKB-SubCell"/>
</dbReference>
<feature type="transmembrane region" description="Helical" evidence="6">
    <location>
        <begin position="87"/>
        <end position="117"/>
    </location>
</feature>
<dbReference type="GO" id="GO:0044341">
    <property type="term" value="P:sodium-dependent phosphate transport"/>
    <property type="evidence" value="ECO:0007669"/>
    <property type="project" value="InterPro"/>
</dbReference>
<comment type="subcellular location">
    <subcellularLocation>
        <location evidence="1">Cell membrane</location>
        <topology evidence="1">Multi-pass membrane protein</topology>
    </subcellularLocation>
</comment>
<dbReference type="InterPro" id="IPR003841">
    <property type="entry name" value="Na/Pi_transpt"/>
</dbReference>
<evidence type="ECO:0000259" key="7">
    <source>
        <dbReference type="Pfam" id="PF01895"/>
    </source>
</evidence>
<proteinExistence type="predicted"/>
<sequence length="542" mass="57813">MESLSVVLQLAGAVALLLFGLGLVRDGMLRAFGMKLKVALGRGTQTGLRAFASGLIATLGLQSSTATALMTASFVDRGMIRPRMAQIVLLGANLGTALTAWIVATGIQALVPALLLVGYVLRRRDQRTWSGAGLALIGIALMLLSLSLLSQATEPLRDSAAMAAFLAMLGNAWPVALVFAAGLAVVCSSSLAVVMLVLSLGMAPALTVVLVLGANLGGAIPPVLATAGQGVPARRVALGNLIVRAIGCLVALPLAGQAAGLLTAMPLPQTGLAVEAHLAFNLVLAAAIWPFATLVTRLAAMLMPAVEPAPPIEAQLLDGSALDTPAVALGRASRAALAIGDVVERMLHQARTAFVRGDDAPLAEVRVLEERVDRMQQEVKGFLSRLGREAGEEERRQAITILDYVINLEHVGDIIDKGLAPEIRKKAGLSLRFSDEGYRELDGLFLMTIENLRVAQTVFMTRDRDLARQLMEEKVEIRRLERLSAQRHLMRLREGREDSQQTSSLHLDILRDLKRVNAHIVSVAHPILDEADLLIESRLKRG</sequence>
<dbReference type="Pfam" id="PF02690">
    <property type="entry name" value="Na_Pi_cotrans"/>
    <property type="match status" value="1"/>
</dbReference>
<dbReference type="InterPro" id="IPR026022">
    <property type="entry name" value="PhoU_dom"/>
</dbReference>
<evidence type="ECO:0000256" key="1">
    <source>
        <dbReference type="ARBA" id="ARBA00004651"/>
    </source>
</evidence>
<feature type="transmembrane region" description="Helical" evidence="6">
    <location>
        <begin position="129"/>
        <end position="149"/>
    </location>
</feature>
<dbReference type="EMBL" id="FOPU01000002">
    <property type="protein sequence ID" value="SFH17344.1"/>
    <property type="molecule type" value="Genomic_DNA"/>
</dbReference>
<dbReference type="Gene3D" id="1.20.58.220">
    <property type="entry name" value="Phosphate transport system protein phou homolog 2, domain 2"/>
    <property type="match status" value="1"/>
</dbReference>
<evidence type="ECO:0000256" key="6">
    <source>
        <dbReference type="SAM" id="Phobius"/>
    </source>
</evidence>
<name>A0A1I2XV34_9RHOB</name>
<evidence type="ECO:0000256" key="4">
    <source>
        <dbReference type="ARBA" id="ARBA00022989"/>
    </source>
</evidence>
<dbReference type="NCBIfam" id="NF037997">
    <property type="entry name" value="Na_Pi_symport"/>
    <property type="match status" value="1"/>
</dbReference>
<feature type="domain" description="PhoU" evidence="7">
    <location>
        <begin position="446"/>
        <end position="525"/>
    </location>
</feature>
<feature type="transmembrane region" description="Helical" evidence="6">
    <location>
        <begin position="237"/>
        <end position="256"/>
    </location>
</feature>
<feature type="transmembrane region" description="Helical" evidence="6">
    <location>
        <begin position="161"/>
        <end position="185"/>
    </location>
</feature>
<dbReference type="GO" id="GO:0005436">
    <property type="term" value="F:sodium:phosphate symporter activity"/>
    <property type="evidence" value="ECO:0007669"/>
    <property type="project" value="InterPro"/>
</dbReference>
<dbReference type="InterPro" id="IPR038078">
    <property type="entry name" value="PhoU-like_sf"/>
</dbReference>
<organism evidence="8 9">
    <name type="scientific">Paracoccus aminovorans</name>
    <dbReference type="NCBI Taxonomy" id="34004"/>
    <lineage>
        <taxon>Bacteria</taxon>
        <taxon>Pseudomonadati</taxon>
        <taxon>Pseudomonadota</taxon>
        <taxon>Alphaproteobacteria</taxon>
        <taxon>Rhodobacterales</taxon>
        <taxon>Paracoccaceae</taxon>
        <taxon>Paracoccus</taxon>
    </lineage>
</organism>
<accession>A0A1I2XV34</accession>
<evidence type="ECO:0000313" key="8">
    <source>
        <dbReference type="EMBL" id="SFH17344.1"/>
    </source>
</evidence>
<feature type="transmembrane region" description="Helical" evidence="6">
    <location>
        <begin position="55"/>
        <end position="75"/>
    </location>
</feature>
<dbReference type="OrthoDB" id="5778511at2"/>
<dbReference type="SUPFAM" id="SSF109755">
    <property type="entry name" value="PhoU-like"/>
    <property type="match status" value="1"/>
</dbReference>
<dbReference type="STRING" id="34004.SAMN04488021_102130"/>
<feature type="transmembrane region" description="Helical" evidence="6">
    <location>
        <begin position="276"/>
        <end position="295"/>
    </location>
</feature>
<keyword evidence="9" id="KW-1185">Reference proteome</keyword>
<evidence type="ECO:0000256" key="5">
    <source>
        <dbReference type="ARBA" id="ARBA00023136"/>
    </source>
</evidence>
<gene>
    <name evidence="8" type="ORF">SAMN04488021_102130</name>
</gene>
<keyword evidence="4 6" id="KW-1133">Transmembrane helix</keyword>
<dbReference type="PANTHER" id="PTHR10010:SF46">
    <property type="entry name" value="SODIUM-DEPENDENT PHOSPHATE TRANSPORT PROTEIN 2B"/>
    <property type="match status" value="1"/>
</dbReference>
<dbReference type="PANTHER" id="PTHR10010">
    <property type="entry name" value="SOLUTE CARRIER FAMILY 34 SODIUM PHOSPHATE , MEMBER 2-RELATED"/>
    <property type="match status" value="1"/>
</dbReference>
<dbReference type="Proteomes" id="UP000183635">
    <property type="component" value="Unassembled WGS sequence"/>
</dbReference>
<reference evidence="8 9" key="1">
    <citation type="submission" date="2016-10" db="EMBL/GenBank/DDBJ databases">
        <authorList>
            <person name="de Groot N.N."/>
        </authorList>
    </citation>
    <scope>NUCLEOTIDE SEQUENCE [LARGE SCALE GENOMIC DNA]</scope>
    <source>
        <strain evidence="8 9">DSM 8537</strain>
    </source>
</reference>
<keyword evidence="5 6" id="KW-0472">Membrane</keyword>
<keyword evidence="3 6" id="KW-0812">Transmembrane</keyword>
<protein>
    <submittedName>
        <fullName evidence="8">Phosphate:Na+ symporter</fullName>
    </submittedName>
</protein>
<dbReference type="RefSeq" id="WP_074966108.1">
    <property type="nucleotide sequence ID" value="NZ_CBCRYP010000001.1"/>
</dbReference>
<evidence type="ECO:0000256" key="2">
    <source>
        <dbReference type="ARBA" id="ARBA00022475"/>
    </source>
</evidence>
<keyword evidence="2" id="KW-1003">Cell membrane</keyword>